<accession>W2Z2G0</accession>
<gene>
    <name evidence="1" type="ORF">F442_11350</name>
</gene>
<evidence type="ECO:0000313" key="2">
    <source>
        <dbReference type="Proteomes" id="UP000018948"/>
    </source>
</evidence>
<dbReference type="Proteomes" id="UP000018948">
    <property type="component" value="Unassembled WGS sequence"/>
</dbReference>
<dbReference type="AlphaFoldDB" id="W2Z2G0"/>
<evidence type="ECO:0000313" key="1">
    <source>
        <dbReference type="EMBL" id="ETP41567.1"/>
    </source>
</evidence>
<sequence length="93" mass="10866">MDHQVLARELLRSRANELQVLQDKMDMMMEAINNLQYAPRSWRQYFYAKLKLLTGSLQTSERLQEAVDTLFVRGVTGANNPDSTTWIMRTVMQ</sequence>
<proteinExistence type="predicted"/>
<dbReference type="EMBL" id="ANIY01002346">
    <property type="protein sequence ID" value="ETP41567.1"/>
    <property type="molecule type" value="Genomic_DNA"/>
</dbReference>
<protein>
    <submittedName>
        <fullName evidence="1">Uncharacterized protein</fullName>
    </submittedName>
</protein>
<comment type="caution">
    <text evidence="1">The sequence shown here is derived from an EMBL/GenBank/DDBJ whole genome shotgun (WGS) entry which is preliminary data.</text>
</comment>
<reference evidence="1 2" key="1">
    <citation type="submission" date="2013-11" db="EMBL/GenBank/DDBJ databases">
        <title>The Genome Sequence of Phytophthora parasitica P10297.</title>
        <authorList>
            <consortium name="The Broad Institute Genomics Platform"/>
            <person name="Russ C."/>
            <person name="Tyler B."/>
            <person name="Panabieres F."/>
            <person name="Shan W."/>
            <person name="Tripathy S."/>
            <person name="Grunwald N."/>
            <person name="Machado M."/>
            <person name="Johnson C.S."/>
            <person name="Walker B."/>
            <person name="Young S.K."/>
            <person name="Zeng Q."/>
            <person name="Gargeya S."/>
            <person name="Fitzgerald M."/>
            <person name="Haas B."/>
            <person name="Abouelleil A."/>
            <person name="Allen A.W."/>
            <person name="Alvarado L."/>
            <person name="Arachchi H.M."/>
            <person name="Berlin A.M."/>
            <person name="Chapman S.B."/>
            <person name="Gainer-Dewar J."/>
            <person name="Goldberg J."/>
            <person name="Griggs A."/>
            <person name="Gujja S."/>
            <person name="Hansen M."/>
            <person name="Howarth C."/>
            <person name="Imamovic A."/>
            <person name="Ireland A."/>
            <person name="Larimer J."/>
            <person name="McCowan C."/>
            <person name="Murphy C."/>
            <person name="Pearson M."/>
            <person name="Poon T.W."/>
            <person name="Priest M."/>
            <person name="Roberts A."/>
            <person name="Saif S."/>
            <person name="Shea T."/>
            <person name="Sisk P."/>
            <person name="Sykes S."/>
            <person name="Wortman J."/>
            <person name="Nusbaum C."/>
            <person name="Birren B."/>
        </authorList>
    </citation>
    <scope>NUCLEOTIDE SEQUENCE [LARGE SCALE GENOMIC DNA]</scope>
    <source>
        <strain evidence="1 2">P10297</strain>
    </source>
</reference>
<organism evidence="1 2">
    <name type="scientific">Phytophthora nicotianae P10297</name>
    <dbReference type="NCBI Taxonomy" id="1317064"/>
    <lineage>
        <taxon>Eukaryota</taxon>
        <taxon>Sar</taxon>
        <taxon>Stramenopiles</taxon>
        <taxon>Oomycota</taxon>
        <taxon>Peronosporomycetes</taxon>
        <taxon>Peronosporales</taxon>
        <taxon>Peronosporaceae</taxon>
        <taxon>Phytophthora</taxon>
    </lineage>
</organism>
<name>W2Z2G0_PHYNI</name>